<feature type="compositionally biased region" description="Low complexity" evidence="3">
    <location>
        <begin position="40"/>
        <end position="49"/>
    </location>
</feature>
<dbReference type="GO" id="GO:0032875">
    <property type="term" value="P:regulation of DNA endoreduplication"/>
    <property type="evidence" value="ECO:0007669"/>
    <property type="project" value="InterPro"/>
</dbReference>
<name>A0A7N1A0B9_KALFE</name>
<evidence type="ECO:0000256" key="2">
    <source>
        <dbReference type="ARBA" id="ARBA00023306"/>
    </source>
</evidence>
<dbReference type="GO" id="GO:0004860">
    <property type="term" value="F:protein kinase inhibitor activity"/>
    <property type="evidence" value="ECO:0007669"/>
    <property type="project" value="UniProtKB-KW"/>
</dbReference>
<accession>A0A7N1A0B9</accession>
<reference evidence="4" key="1">
    <citation type="submission" date="2021-01" db="UniProtKB">
        <authorList>
            <consortium name="EnsemblPlants"/>
        </authorList>
    </citation>
    <scope>IDENTIFICATION</scope>
</reference>
<dbReference type="Gramene" id="Kaladp0064s0093.1.v1.1">
    <property type="protein sequence ID" value="Kaladp0064s0093.1.v1.1.CDS.1"/>
    <property type="gene ID" value="Kaladp0064s0093.v1.1"/>
</dbReference>
<keyword evidence="1" id="KW-0649">Protein kinase inhibitor</keyword>
<feature type="compositionally biased region" description="Low complexity" evidence="3">
    <location>
        <begin position="11"/>
        <end position="25"/>
    </location>
</feature>
<dbReference type="EnsemblPlants" id="Kaladp0064s0093.1.v1.1">
    <property type="protein sequence ID" value="Kaladp0064s0093.1.v1.1.CDS.1"/>
    <property type="gene ID" value="Kaladp0064s0093.v1.1"/>
</dbReference>
<evidence type="ECO:0000256" key="3">
    <source>
        <dbReference type="SAM" id="MobiDB-lite"/>
    </source>
</evidence>
<keyword evidence="5" id="KW-1185">Reference proteome</keyword>
<feature type="compositionally biased region" description="Basic and acidic residues" evidence="3">
    <location>
        <begin position="56"/>
        <end position="71"/>
    </location>
</feature>
<feature type="region of interest" description="Disordered" evidence="3">
    <location>
        <begin position="1"/>
        <end position="127"/>
    </location>
</feature>
<dbReference type="GO" id="GO:0005634">
    <property type="term" value="C:nucleus"/>
    <property type="evidence" value="ECO:0007669"/>
    <property type="project" value="TreeGrafter"/>
</dbReference>
<proteinExistence type="predicted"/>
<evidence type="ECO:0000313" key="4">
    <source>
        <dbReference type="EnsemblPlants" id="Kaladp0064s0093.1.v1.1.CDS.1"/>
    </source>
</evidence>
<evidence type="ECO:0000313" key="5">
    <source>
        <dbReference type="Proteomes" id="UP000594263"/>
    </source>
</evidence>
<dbReference type="InterPro" id="IPR040389">
    <property type="entry name" value="SMR"/>
</dbReference>
<dbReference type="Proteomes" id="UP000594263">
    <property type="component" value="Unplaced"/>
</dbReference>
<keyword evidence="2" id="KW-0131">Cell cycle</keyword>
<dbReference type="AlphaFoldDB" id="A0A7N1A0B9"/>
<protein>
    <submittedName>
        <fullName evidence="4">Uncharacterized protein</fullName>
    </submittedName>
</protein>
<evidence type="ECO:0000256" key="1">
    <source>
        <dbReference type="ARBA" id="ARBA00023013"/>
    </source>
</evidence>
<dbReference type="PANTHER" id="PTHR33142">
    <property type="entry name" value="CYCLIN-DEPENDENT PROTEIN KINASE INHIBITOR SMR13"/>
    <property type="match status" value="1"/>
</dbReference>
<dbReference type="PANTHER" id="PTHR33142:SF8">
    <property type="entry name" value="CYCLIN-DEPENDENT PROTEIN KINASE INHIBITOR SMR9"/>
    <property type="match status" value="1"/>
</dbReference>
<sequence>MITRSRTRLKASAPAAPWRRPATEACESGHVGAKLLEQLAASASASTSTPCAEPADSDKRHSREPSNREEAAGAGAAYDYGDGGGGGGDSRCSTPKGKRFRIPEISSCPPAPKKMRASSPCRAKSRSPVALFSPPELEFLLFLGVPSENNNISVV</sequence>
<organism evidence="4 5">
    <name type="scientific">Kalanchoe fedtschenkoi</name>
    <name type="common">Lavender scallops</name>
    <name type="synonym">South American air plant</name>
    <dbReference type="NCBI Taxonomy" id="63787"/>
    <lineage>
        <taxon>Eukaryota</taxon>
        <taxon>Viridiplantae</taxon>
        <taxon>Streptophyta</taxon>
        <taxon>Embryophyta</taxon>
        <taxon>Tracheophyta</taxon>
        <taxon>Spermatophyta</taxon>
        <taxon>Magnoliopsida</taxon>
        <taxon>eudicotyledons</taxon>
        <taxon>Gunneridae</taxon>
        <taxon>Pentapetalae</taxon>
        <taxon>Saxifragales</taxon>
        <taxon>Crassulaceae</taxon>
        <taxon>Kalanchoe</taxon>
    </lineage>
</organism>